<reference evidence="1 2" key="1">
    <citation type="submission" date="2018-03" db="EMBL/GenBank/DDBJ databases">
        <title>Genomes of Pezizomycetes fungi and the evolution of truffles.</title>
        <authorList>
            <person name="Murat C."/>
            <person name="Payen T."/>
            <person name="Noel B."/>
            <person name="Kuo A."/>
            <person name="Martin F.M."/>
        </authorList>
    </citation>
    <scope>NUCLEOTIDE SEQUENCE [LARGE SCALE GENOMIC DNA]</scope>
    <source>
        <strain evidence="1">091103-1</strain>
    </source>
</reference>
<organism evidence="1 2">
    <name type="scientific">Tuber magnatum</name>
    <name type="common">white Piedmont truffle</name>
    <dbReference type="NCBI Taxonomy" id="42249"/>
    <lineage>
        <taxon>Eukaryota</taxon>
        <taxon>Fungi</taxon>
        <taxon>Dikarya</taxon>
        <taxon>Ascomycota</taxon>
        <taxon>Pezizomycotina</taxon>
        <taxon>Pezizomycetes</taxon>
        <taxon>Pezizales</taxon>
        <taxon>Tuberaceae</taxon>
        <taxon>Tuber</taxon>
    </lineage>
</organism>
<proteinExistence type="predicted"/>
<dbReference type="Proteomes" id="UP000246991">
    <property type="component" value="Unassembled WGS sequence"/>
</dbReference>
<sequence>MHPYDIQLKTCLHLWLSHEQQLWQSVRNMQSQHEGIRGEILDLGESALVRGYIYCICGAFVCYFKLQSLPEGLPLFQLSNLDPHPLYIMNSSPGTAMAIFLVSLMASCWPAIPMPHSSRCICDLAANKTSTTSSPIRFPLERNYAALALTVATTVTPHCNSTFRAIMTYDVSTLSSYLTPAPAPPLALPISTGFLGYTGSCCSNWTLNRNINTPPFTVHSTTTLTVTEVDLSIFPSVTVVGPLVPRQMRGQWPWRRLGGLGLGGGVLGLDRGFHSVSNMLLELVLG</sequence>
<keyword evidence="2" id="KW-1185">Reference proteome</keyword>
<dbReference type="AlphaFoldDB" id="A0A317SS84"/>
<name>A0A317SS84_9PEZI</name>
<evidence type="ECO:0000313" key="1">
    <source>
        <dbReference type="EMBL" id="PWW77228.1"/>
    </source>
</evidence>
<comment type="caution">
    <text evidence="1">The sequence shown here is derived from an EMBL/GenBank/DDBJ whole genome shotgun (WGS) entry which is preliminary data.</text>
</comment>
<evidence type="ECO:0000313" key="2">
    <source>
        <dbReference type="Proteomes" id="UP000246991"/>
    </source>
</evidence>
<protein>
    <submittedName>
        <fullName evidence="1">Uncharacterized protein</fullName>
    </submittedName>
</protein>
<accession>A0A317SS84</accession>
<dbReference type="EMBL" id="PYWC01000025">
    <property type="protein sequence ID" value="PWW77228.1"/>
    <property type="molecule type" value="Genomic_DNA"/>
</dbReference>
<gene>
    <name evidence="1" type="ORF">C7212DRAFT_343061</name>
</gene>